<protein>
    <submittedName>
        <fullName evidence="3">Glycosyltransferase</fullName>
    </submittedName>
</protein>
<feature type="region of interest" description="Disordered" evidence="2">
    <location>
        <begin position="174"/>
        <end position="246"/>
    </location>
</feature>
<name>A0A1Z5L1C9_ORNMO</name>
<keyword evidence="3" id="KW-0808">Transferase</keyword>
<sequence length="246" mass="29143">MYNQPSDTAVYHENKKKFQEFRKSLMLYFKKRIQEREAREKYLMDTYSQLMQAWLKKMEKRENNAARKVREQKQREFFEKQFPELKKQREDRERFSRAGQRVRSEAEMEEIMDGLQEQENEDRKMRSYAVVPPILQDLRQRHVRYVNKNSVVEDLSVEYKDRQMQKTAAEKAQREETHPCHGQSSSLFHSFDASHDSGECVAPRASASDDVCARRRQGDDDERGVDGCYVDGCREQPGARQRSGGV</sequence>
<comment type="similarity">
    <text evidence="1">Belongs to the N-CoR nuclear receptor corepressors family.</text>
</comment>
<accession>A0A1Z5L1C9</accession>
<evidence type="ECO:0000313" key="3">
    <source>
        <dbReference type="EMBL" id="JAW01169.1"/>
    </source>
</evidence>
<organism evidence="3">
    <name type="scientific">Ornithodoros moubata</name>
    <name type="common">Soft tick</name>
    <name type="synonym">Argasid tick</name>
    <dbReference type="NCBI Taxonomy" id="6938"/>
    <lineage>
        <taxon>Eukaryota</taxon>
        <taxon>Metazoa</taxon>
        <taxon>Ecdysozoa</taxon>
        <taxon>Arthropoda</taxon>
        <taxon>Chelicerata</taxon>
        <taxon>Arachnida</taxon>
        <taxon>Acari</taxon>
        <taxon>Parasitiformes</taxon>
        <taxon>Ixodida</taxon>
        <taxon>Ixodoidea</taxon>
        <taxon>Argasidae</taxon>
        <taxon>Ornithodorinae</taxon>
        <taxon>Ornithodoros</taxon>
    </lineage>
</organism>
<dbReference type="EMBL" id="GFJQ02005801">
    <property type="protein sequence ID" value="JAW01169.1"/>
    <property type="molecule type" value="Transcribed_RNA"/>
</dbReference>
<evidence type="ECO:0000256" key="1">
    <source>
        <dbReference type="ARBA" id="ARBA00010097"/>
    </source>
</evidence>
<dbReference type="AlphaFoldDB" id="A0A1Z5L1C9"/>
<dbReference type="PANTHER" id="PTHR13992">
    <property type="entry name" value="NUCLEAR RECEPTOR CO-REPRESSOR RELATED NCOR"/>
    <property type="match status" value="1"/>
</dbReference>
<dbReference type="GO" id="GO:0000785">
    <property type="term" value="C:chromatin"/>
    <property type="evidence" value="ECO:0007669"/>
    <property type="project" value="TreeGrafter"/>
</dbReference>
<dbReference type="GO" id="GO:0016740">
    <property type="term" value="F:transferase activity"/>
    <property type="evidence" value="ECO:0007669"/>
    <property type="project" value="UniProtKB-KW"/>
</dbReference>
<feature type="region of interest" description="Disordered" evidence="2">
    <location>
        <begin position="88"/>
        <end position="109"/>
    </location>
</feature>
<feature type="compositionally biased region" description="Basic and acidic residues" evidence="2">
    <location>
        <begin position="88"/>
        <end position="106"/>
    </location>
</feature>
<reference evidence="3" key="1">
    <citation type="journal article" date="2017" name="Ticks Tick Borne Dis.">
        <title>Functional annotation and analysis of the Ornithodoros moubata midgut genes differentially expressed after blood feeding.</title>
        <authorList>
            <person name="Oleaga A."/>
            <person name="Obolo-Mvoulouga P."/>
            <person name="Manzano-Roman R."/>
            <person name="Perez-Sanchez R."/>
        </authorList>
    </citation>
    <scope>NUCLEOTIDE SEQUENCE</scope>
    <source>
        <strain evidence="3">Female</strain>
        <tissue evidence="3">Gut</tissue>
    </source>
</reference>
<proteinExistence type="inferred from homology"/>
<dbReference type="InterPro" id="IPR051571">
    <property type="entry name" value="N-CoR_corepressor"/>
</dbReference>
<dbReference type="GO" id="GO:0006357">
    <property type="term" value="P:regulation of transcription by RNA polymerase II"/>
    <property type="evidence" value="ECO:0007669"/>
    <property type="project" value="TreeGrafter"/>
</dbReference>
<dbReference type="PANTHER" id="PTHR13992:SF39">
    <property type="entry name" value="SMRTER, ISOFORM G"/>
    <property type="match status" value="1"/>
</dbReference>
<evidence type="ECO:0000256" key="2">
    <source>
        <dbReference type="SAM" id="MobiDB-lite"/>
    </source>
</evidence>